<dbReference type="Pfam" id="PF20231">
    <property type="entry name" value="DUF6589"/>
    <property type="match status" value="1"/>
</dbReference>
<sequence length="232" mass="26937">QIESARRNSTGPIAGMKASVRRWGLFHAQMAGCRLTINEHWGAPNSLWSRGLWWEHNKLLKRKSLDGFRMYCGAEDLSEWVKSATYAEFEAVARTVFDKLFSSAAVNALRAQEKRDITLENTILFNRDALFYIEYTRAVKKGDIGRVLNVLAIWMVMMRAPKTMPRYADAIFETLVRIKKFPPKLRQLYFMNWLVNLTGKLLGFKPVDLLQEHQNFWAKIIYNAKGSNKSWK</sequence>
<feature type="non-terminal residue" evidence="2">
    <location>
        <position position="1"/>
    </location>
</feature>
<evidence type="ECO:0000313" key="2">
    <source>
        <dbReference type="EMBL" id="KAK6966939.1"/>
    </source>
</evidence>
<accession>A0AAV9Z0X9</accession>
<dbReference type="EMBL" id="JAWWNJ010000250">
    <property type="protein sequence ID" value="KAK6966939.1"/>
    <property type="molecule type" value="Genomic_DNA"/>
</dbReference>
<feature type="domain" description="DUF6589" evidence="1">
    <location>
        <begin position="3"/>
        <end position="231"/>
    </location>
</feature>
<evidence type="ECO:0000313" key="3">
    <source>
        <dbReference type="Proteomes" id="UP001362999"/>
    </source>
</evidence>
<comment type="caution">
    <text evidence="2">The sequence shown here is derived from an EMBL/GenBank/DDBJ whole genome shotgun (WGS) entry which is preliminary data.</text>
</comment>
<gene>
    <name evidence="2" type="ORF">R3P38DRAFT_2383826</name>
</gene>
<organism evidence="2 3">
    <name type="scientific">Favolaschia claudopus</name>
    <dbReference type="NCBI Taxonomy" id="2862362"/>
    <lineage>
        <taxon>Eukaryota</taxon>
        <taxon>Fungi</taxon>
        <taxon>Dikarya</taxon>
        <taxon>Basidiomycota</taxon>
        <taxon>Agaricomycotina</taxon>
        <taxon>Agaricomycetes</taxon>
        <taxon>Agaricomycetidae</taxon>
        <taxon>Agaricales</taxon>
        <taxon>Marasmiineae</taxon>
        <taxon>Mycenaceae</taxon>
        <taxon>Favolaschia</taxon>
    </lineage>
</organism>
<proteinExistence type="predicted"/>
<dbReference type="InterPro" id="IPR046496">
    <property type="entry name" value="DUF6589"/>
</dbReference>
<protein>
    <recommendedName>
        <fullName evidence="1">DUF6589 domain-containing protein</fullName>
    </recommendedName>
</protein>
<feature type="non-terminal residue" evidence="2">
    <location>
        <position position="232"/>
    </location>
</feature>
<evidence type="ECO:0000259" key="1">
    <source>
        <dbReference type="Pfam" id="PF20231"/>
    </source>
</evidence>
<name>A0AAV9Z0X9_9AGAR</name>
<keyword evidence="3" id="KW-1185">Reference proteome</keyword>
<dbReference type="Proteomes" id="UP001362999">
    <property type="component" value="Unassembled WGS sequence"/>
</dbReference>
<dbReference type="AlphaFoldDB" id="A0AAV9Z0X9"/>
<reference evidence="2 3" key="1">
    <citation type="journal article" date="2024" name="J Genomics">
        <title>Draft genome sequencing and assembly of Favolaschia claudopus CIRM-BRFM 2984 isolated from oak limbs.</title>
        <authorList>
            <person name="Navarro D."/>
            <person name="Drula E."/>
            <person name="Chaduli D."/>
            <person name="Cazenave R."/>
            <person name="Ahrendt S."/>
            <person name="Wang J."/>
            <person name="Lipzen A."/>
            <person name="Daum C."/>
            <person name="Barry K."/>
            <person name="Grigoriev I.V."/>
            <person name="Favel A."/>
            <person name="Rosso M.N."/>
            <person name="Martin F."/>
        </authorList>
    </citation>
    <scope>NUCLEOTIDE SEQUENCE [LARGE SCALE GENOMIC DNA]</scope>
    <source>
        <strain evidence="2 3">CIRM-BRFM 2984</strain>
    </source>
</reference>